<dbReference type="AlphaFoldDB" id="A0AAN7B8S5"/>
<name>A0AAN7B8S5_9PEZI</name>
<dbReference type="PANTHER" id="PTHR33112:SF12">
    <property type="entry name" value="HETEROKARYON INCOMPATIBILITY DOMAIN-CONTAINING PROTEIN"/>
    <property type="match status" value="1"/>
</dbReference>
<organism evidence="2 3">
    <name type="scientific">Rhypophila decipiens</name>
    <dbReference type="NCBI Taxonomy" id="261697"/>
    <lineage>
        <taxon>Eukaryota</taxon>
        <taxon>Fungi</taxon>
        <taxon>Dikarya</taxon>
        <taxon>Ascomycota</taxon>
        <taxon>Pezizomycotina</taxon>
        <taxon>Sordariomycetes</taxon>
        <taxon>Sordariomycetidae</taxon>
        <taxon>Sordariales</taxon>
        <taxon>Naviculisporaceae</taxon>
        <taxon>Rhypophila</taxon>
    </lineage>
</organism>
<dbReference type="Pfam" id="PF06985">
    <property type="entry name" value="HET"/>
    <property type="match status" value="1"/>
</dbReference>
<sequence>TGQRVNFRRVHGWIESCQREHGRICNGGDTHCGRQRSQLIDVHDNCIIETVENVKYVALSYLWGLAVNFRLTTANYQDLVDRPGSLARYWSSLPRTIQDAVTFVRDIGERYLWCDAAAL</sequence>
<reference evidence="2" key="2">
    <citation type="submission" date="2023-05" db="EMBL/GenBank/DDBJ databases">
        <authorList>
            <consortium name="Lawrence Berkeley National Laboratory"/>
            <person name="Steindorff A."/>
            <person name="Hensen N."/>
            <person name="Bonometti L."/>
            <person name="Westerberg I."/>
            <person name="Brannstrom I.O."/>
            <person name="Guillou S."/>
            <person name="Cros-Aarteil S."/>
            <person name="Calhoun S."/>
            <person name="Haridas S."/>
            <person name="Kuo A."/>
            <person name="Mondo S."/>
            <person name="Pangilinan J."/>
            <person name="Riley R."/>
            <person name="Labutti K."/>
            <person name="Andreopoulos B."/>
            <person name="Lipzen A."/>
            <person name="Chen C."/>
            <person name="Yanf M."/>
            <person name="Daum C."/>
            <person name="Ng V."/>
            <person name="Clum A."/>
            <person name="Ohm R."/>
            <person name="Martin F."/>
            <person name="Silar P."/>
            <person name="Natvig D."/>
            <person name="Lalanne C."/>
            <person name="Gautier V."/>
            <person name="Ament-Velasquez S.L."/>
            <person name="Kruys A."/>
            <person name="Hutchinson M.I."/>
            <person name="Powell A.J."/>
            <person name="Barry K."/>
            <person name="Miller A.N."/>
            <person name="Grigoriev I.V."/>
            <person name="Debuchy R."/>
            <person name="Gladieux P."/>
            <person name="Thoren M.H."/>
            <person name="Johannesson H."/>
        </authorList>
    </citation>
    <scope>NUCLEOTIDE SEQUENCE</scope>
    <source>
        <strain evidence="2">PSN293</strain>
    </source>
</reference>
<keyword evidence="3" id="KW-1185">Reference proteome</keyword>
<dbReference type="PANTHER" id="PTHR33112">
    <property type="entry name" value="DOMAIN PROTEIN, PUTATIVE-RELATED"/>
    <property type="match status" value="1"/>
</dbReference>
<dbReference type="EMBL" id="MU858131">
    <property type="protein sequence ID" value="KAK4212260.1"/>
    <property type="molecule type" value="Genomic_DNA"/>
</dbReference>
<protein>
    <recommendedName>
        <fullName evidence="1">Heterokaryon incompatibility domain-containing protein</fullName>
    </recommendedName>
</protein>
<evidence type="ECO:0000313" key="2">
    <source>
        <dbReference type="EMBL" id="KAK4212260.1"/>
    </source>
</evidence>
<dbReference type="Proteomes" id="UP001301769">
    <property type="component" value="Unassembled WGS sequence"/>
</dbReference>
<evidence type="ECO:0000313" key="3">
    <source>
        <dbReference type="Proteomes" id="UP001301769"/>
    </source>
</evidence>
<comment type="caution">
    <text evidence="2">The sequence shown here is derived from an EMBL/GenBank/DDBJ whole genome shotgun (WGS) entry which is preliminary data.</text>
</comment>
<accession>A0AAN7B8S5</accession>
<dbReference type="InterPro" id="IPR010730">
    <property type="entry name" value="HET"/>
</dbReference>
<feature type="domain" description="Heterokaryon incompatibility" evidence="1">
    <location>
        <begin position="56"/>
        <end position="116"/>
    </location>
</feature>
<feature type="non-terminal residue" evidence="2">
    <location>
        <position position="1"/>
    </location>
</feature>
<evidence type="ECO:0000259" key="1">
    <source>
        <dbReference type="Pfam" id="PF06985"/>
    </source>
</evidence>
<proteinExistence type="predicted"/>
<reference evidence="2" key="1">
    <citation type="journal article" date="2023" name="Mol. Phylogenet. Evol.">
        <title>Genome-scale phylogeny and comparative genomics of the fungal order Sordariales.</title>
        <authorList>
            <person name="Hensen N."/>
            <person name="Bonometti L."/>
            <person name="Westerberg I."/>
            <person name="Brannstrom I.O."/>
            <person name="Guillou S."/>
            <person name="Cros-Aarteil S."/>
            <person name="Calhoun S."/>
            <person name="Haridas S."/>
            <person name="Kuo A."/>
            <person name="Mondo S."/>
            <person name="Pangilinan J."/>
            <person name="Riley R."/>
            <person name="LaButti K."/>
            <person name="Andreopoulos B."/>
            <person name="Lipzen A."/>
            <person name="Chen C."/>
            <person name="Yan M."/>
            <person name="Daum C."/>
            <person name="Ng V."/>
            <person name="Clum A."/>
            <person name="Steindorff A."/>
            <person name="Ohm R.A."/>
            <person name="Martin F."/>
            <person name="Silar P."/>
            <person name="Natvig D.O."/>
            <person name="Lalanne C."/>
            <person name="Gautier V."/>
            <person name="Ament-Velasquez S.L."/>
            <person name="Kruys A."/>
            <person name="Hutchinson M.I."/>
            <person name="Powell A.J."/>
            <person name="Barry K."/>
            <person name="Miller A.N."/>
            <person name="Grigoriev I.V."/>
            <person name="Debuchy R."/>
            <person name="Gladieux P."/>
            <person name="Hiltunen Thoren M."/>
            <person name="Johannesson H."/>
        </authorList>
    </citation>
    <scope>NUCLEOTIDE SEQUENCE</scope>
    <source>
        <strain evidence="2">PSN293</strain>
    </source>
</reference>
<gene>
    <name evidence="2" type="ORF">QBC37DRAFT_240213</name>
</gene>
<feature type="non-terminal residue" evidence="2">
    <location>
        <position position="119"/>
    </location>
</feature>